<sequence>METRQPRIPCPLRITLSHKRNIKIDPSSHFTTTMFSFNGMINKT</sequence>
<accession>A0A2P2N4V6</accession>
<dbReference type="EMBL" id="GGEC01056952">
    <property type="protein sequence ID" value="MBX37436.1"/>
    <property type="molecule type" value="Transcribed_RNA"/>
</dbReference>
<reference evidence="1" key="1">
    <citation type="submission" date="2018-02" db="EMBL/GenBank/DDBJ databases">
        <title>Rhizophora mucronata_Transcriptome.</title>
        <authorList>
            <person name="Meera S.P."/>
            <person name="Sreeshan A."/>
            <person name="Augustine A."/>
        </authorList>
    </citation>
    <scope>NUCLEOTIDE SEQUENCE</scope>
    <source>
        <tissue evidence="1">Leaf</tissue>
    </source>
</reference>
<dbReference type="AlphaFoldDB" id="A0A2P2N4V6"/>
<name>A0A2P2N4V6_RHIMU</name>
<evidence type="ECO:0000313" key="1">
    <source>
        <dbReference type="EMBL" id="MBX37436.1"/>
    </source>
</evidence>
<protein>
    <submittedName>
        <fullName evidence="1">Uncharacterized protein</fullName>
    </submittedName>
</protein>
<proteinExistence type="predicted"/>
<organism evidence="1">
    <name type="scientific">Rhizophora mucronata</name>
    <name type="common">Asiatic mangrove</name>
    <dbReference type="NCBI Taxonomy" id="61149"/>
    <lineage>
        <taxon>Eukaryota</taxon>
        <taxon>Viridiplantae</taxon>
        <taxon>Streptophyta</taxon>
        <taxon>Embryophyta</taxon>
        <taxon>Tracheophyta</taxon>
        <taxon>Spermatophyta</taxon>
        <taxon>Magnoliopsida</taxon>
        <taxon>eudicotyledons</taxon>
        <taxon>Gunneridae</taxon>
        <taxon>Pentapetalae</taxon>
        <taxon>rosids</taxon>
        <taxon>fabids</taxon>
        <taxon>Malpighiales</taxon>
        <taxon>Rhizophoraceae</taxon>
        <taxon>Rhizophora</taxon>
    </lineage>
</organism>